<dbReference type="SUPFAM" id="SSF109998">
    <property type="entry name" value="Triger factor/SurA peptide-binding domain-like"/>
    <property type="match status" value="1"/>
</dbReference>
<dbReference type="InterPro" id="IPR001179">
    <property type="entry name" value="PPIase_FKBP_dom"/>
</dbReference>
<dbReference type="EMBL" id="ACYG01000025">
    <property type="protein sequence ID" value="EEV17515.1"/>
    <property type="molecule type" value="Genomic_DNA"/>
</dbReference>
<dbReference type="InterPro" id="IPR036611">
    <property type="entry name" value="Trigger_fac_ribosome-bd_sf"/>
</dbReference>
<dbReference type="Proteomes" id="UP000005709">
    <property type="component" value="Unassembled WGS sequence"/>
</dbReference>
<evidence type="ECO:0000256" key="7">
    <source>
        <dbReference type="ARBA" id="ARBA00023110"/>
    </source>
</evidence>
<evidence type="ECO:0000256" key="2">
    <source>
        <dbReference type="ARBA" id="ARBA00005464"/>
    </source>
</evidence>
<dbReference type="Gene3D" id="3.10.50.40">
    <property type="match status" value="1"/>
</dbReference>
<dbReference type="Gene3D" id="1.10.3120.10">
    <property type="entry name" value="Trigger factor, C-terminal domain"/>
    <property type="match status" value="1"/>
</dbReference>
<dbReference type="Pfam" id="PF00254">
    <property type="entry name" value="FKBP_C"/>
    <property type="match status" value="1"/>
</dbReference>
<evidence type="ECO:0000256" key="8">
    <source>
        <dbReference type="ARBA" id="ARBA00023186"/>
    </source>
</evidence>
<dbReference type="InterPro" id="IPR008880">
    <property type="entry name" value="Trigger_fac_C"/>
</dbReference>
<dbReference type="HAMAP" id="MF_00303">
    <property type="entry name" value="Trigger_factor_Tig"/>
    <property type="match status" value="1"/>
</dbReference>
<keyword evidence="17" id="KW-1185">Reference proteome</keyword>
<evidence type="ECO:0000256" key="4">
    <source>
        <dbReference type="ARBA" id="ARBA00016902"/>
    </source>
</evidence>
<dbReference type="AlphaFoldDB" id="C8PIC5"/>
<dbReference type="GO" id="GO:0015031">
    <property type="term" value="P:protein transport"/>
    <property type="evidence" value="ECO:0007669"/>
    <property type="project" value="UniProtKB-UniRule"/>
</dbReference>
<dbReference type="Gene3D" id="3.30.70.1050">
    <property type="entry name" value="Trigger factor ribosome-binding domain"/>
    <property type="match status" value="1"/>
</dbReference>
<dbReference type="GO" id="GO:0051301">
    <property type="term" value="P:cell division"/>
    <property type="evidence" value="ECO:0007669"/>
    <property type="project" value="UniProtKB-KW"/>
</dbReference>
<dbReference type="PIRSF" id="PIRSF003095">
    <property type="entry name" value="Trigger_factor"/>
    <property type="match status" value="1"/>
</dbReference>
<dbReference type="SUPFAM" id="SSF54534">
    <property type="entry name" value="FKBP-like"/>
    <property type="match status" value="1"/>
</dbReference>
<dbReference type="Pfam" id="PF05697">
    <property type="entry name" value="Trigger_N"/>
    <property type="match status" value="1"/>
</dbReference>
<evidence type="ECO:0000313" key="16">
    <source>
        <dbReference type="EMBL" id="EEV17515.1"/>
    </source>
</evidence>
<evidence type="ECO:0000256" key="9">
    <source>
        <dbReference type="ARBA" id="ARBA00023235"/>
    </source>
</evidence>
<dbReference type="PROSITE" id="PS50059">
    <property type="entry name" value="FKBP_PPIASE"/>
    <property type="match status" value="1"/>
</dbReference>
<evidence type="ECO:0000256" key="12">
    <source>
        <dbReference type="HAMAP-Rule" id="MF_00303"/>
    </source>
</evidence>
<dbReference type="InterPro" id="IPR037041">
    <property type="entry name" value="Trigger_fac_C_sf"/>
</dbReference>
<dbReference type="RefSeq" id="WP_005871576.1">
    <property type="nucleotide sequence ID" value="NZ_ACYG01000025.1"/>
</dbReference>
<proteinExistence type="inferred from homology"/>
<comment type="function">
    <text evidence="12">Involved in protein export. Acts as a chaperone by maintaining the newly synthesized protein in an open conformation. Functions as a peptidyl-prolyl cis-trans isomerase.</text>
</comment>
<dbReference type="FunFam" id="3.10.50.40:FF:000001">
    <property type="entry name" value="Trigger factor"/>
    <property type="match status" value="1"/>
</dbReference>
<dbReference type="Pfam" id="PF05698">
    <property type="entry name" value="Trigger_C"/>
    <property type="match status" value="1"/>
</dbReference>
<evidence type="ECO:0000256" key="6">
    <source>
        <dbReference type="ARBA" id="ARBA00022618"/>
    </source>
</evidence>
<evidence type="ECO:0000256" key="10">
    <source>
        <dbReference type="ARBA" id="ARBA00023306"/>
    </source>
</evidence>
<dbReference type="SUPFAM" id="SSF102735">
    <property type="entry name" value="Trigger factor ribosome-binding domain"/>
    <property type="match status" value="1"/>
</dbReference>
<protein>
    <recommendedName>
        <fullName evidence="4 12">Trigger factor</fullName>
        <shortName evidence="12">TF</shortName>
        <ecNumber evidence="3 12">5.2.1.8</ecNumber>
    </recommendedName>
    <alternativeName>
        <fullName evidence="11 12">PPIase</fullName>
    </alternativeName>
</protein>
<dbReference type="OrthoDB" id="9767721at2"/>
<comment type="similarity">
    <text evidence="2 12 14">Belongs to the FKBP-type PPIase family. Tig subfamily.</text>
</comment>
<evidence type="ECO:0000256" key="3">
    <source>
        <dbReference type="ARBA" id="ARBA00013194"/>
    </source>
</evidence>
<keyword evidence="10 12" id="KW-0131">Cell cycle</keyword>
<comment type="domain">
    <text evidence="12">Consists of 3 domains; the N-terminus binds the ribosome, the middle domain has PPIase activity, while the C-terminus has intrinsic chaperone activity on its own.</text>
</comment>
<sequence length="437" mass="49635">MEVKAKMKDAANAVAASKIEAKQIAAKVEELAKKASKQLRIDGFRQGKVPTAVVLKRYGKQLEGDAKQELLKNMIDESLKILKKKQDEILSEPVFSKFDEKNGDIDVEIEISFRPEVSVEGYEELIPKFSSPRVTQKEIDEKVAEFLQMIAPLSKTNKKILAKDDFAKFDFEGFVDGKPFDGGKAQDYVLQIGSNQFIPGFEDGMIGLRVGEERDVAVKFPQDYGAKSLAGKDAIFKVKLHEIQAKKPAKELGEEELKQALPGEKEPSKEKFEARIKERIKNDKLQKLINEDLKPKFADALAEKFNFALPKAIVEQEINLQFNNAWSGFSKEQIEEFKNNKDALDKKREEFRKAAENSVKLTFLIDELAKKRNIDVSDQELVQAVYMEAYTYGANPKEHLDRYRNNGMLPAVKMALIEEKLFNDIFSKQGKKEEKGE</sequence>
<keyword evidence="8 12" id="KW-0143">Chaperone</keyword>
<comment type="caution">
    <text evidence="16">The sequence shown here is derived from an EMBL/GenBank/DDBJ whole genome shotgun (WGS) entry which is preliminary data.</text>
</comment>
<dbReference type="NCBIfam" id="TIGR00115">
    <property type="entry name" value="tig"/>
    <property type="match status" value="1"/>
</dbReference>
<reference evidence="16 17" key="1">
    <citation type="submission" date="2009-07" db="EMBL/GenBank/DDBJ databases">
        <authorList>
            <person name="Madupu R."/>
            <person name="Sebastian Y."/>
            <person name="Durkin A.S."/>
            <person name="Torralba M."/>
            <person name="Methe B."/>
            <person name="Sutton G.G."/>
            <person name="Strausberg R.L."/>
            <person name="Nelson K.E."/>
        </authorList>
    </citation>
    <scope>NUCLEOTIDE SEQUENCE [LARGE SCALE GENOMIC DNA]</scope>
    <source>
        <strain evidence="16 17">RM3268</strain>
    </source>
</reference>
<evidence type="ECO:0000259" key="15">
    <source>
        <dbReference type="PROSITE" id="PS50059"/>
    </source>
</evidence>
<dbReference type="InterPro" id="IPR046357">
    <property type="entry name" value="PPIase_dom_sf"/>
</dbReference>
<dbReference type="InterPro" id="IPR008881">
    <property type="entry name" value="Trigger_fac_ribosome-bd_bac"/>
</dbReference>
<dbReference type="InterPro" id="IPR027304">
    <property type="entry name" value="Trigger_fact/SurA_dom_sf"/>
</dbReference>
<dbReference type="GO" id="GO:0003755">
    <property type="term" value="F:peptidyl-prolyl cis-trans isomerase activity"/>
    <property type="evidence" value="ECO:0007669"/>
    <property type="project" value="UniProtKB-UniRule"/>
</dbReference>
<evidence type="ECO:0000256" key="13">
    <source>
        <dbReference type="PROSITE-ProRule" id="PRU00277"/>
    </source>
</evidence>
<keyword evidence="6 12" id="KW-0132">Cell division</keyword>
<accession>C8PIC5</accession>
<evidence type="ECO:0000256" key="5">
    <source>
        <dbReference type="ARBA" id="ARBA00022490"/>
    </source>
</evidence>
<keyword evidence="7 12" id="KW-0697">Rotamase</keyword>
<comment type="catalytic activity">
    <reaction evidence="1 12 13">
        <text>[protein]-peptidylproline (omega=180) = [protein]-peptidylproline (omega=0)</text>
        <dbReference type="Rhea" id="RHEA:16237"/>
        <dbReference type="Rhea" id="RHEA-COMP:10747"/>
        <dbReference type="Rhea" id="RHEA-COMP:10748"/>
        <dbReference type="ChEBI" id="CHEBI:83833"/>
        <dbReference type="ChEBI" id="CHEBI:83834"/>
        <dbReference type="EC" id="5.2.1.8"/>
    </reaction>
</comment>
<keyword evidence="9 12" id="KW-0413">Isomerase</keyword>
<gene>
    <name evidence="12 16" type="primary">tig</name>
    <name evidence="16" type="ORF">CAMGR0001_0106</name>
</gene>
<evidence type="ECO:0000256" key="11">
    <source>
        <dbReference type="ARBA" id="ARBA00029986"/>
    </source>
</evidence>
<dbReference type="InterPro" id="IPR005215">
    <property type="entry name" value="Trig_fac"/>
</dbReference>
<dbReference type="eggNOG" id="COG0544">
    <property type="taxonomic scope" value="Bacteria"/>
</dbReference>
<keyword evidence="5 12" id="KW-0963">Cytoplasm</keyword>
<evidence type="ECO:0000256" key="14">
    <source>
        <dbReference type="RuleBase" id="RU003914"/>
    </source>
</evidence>
<dbReference type="GO" id="GO:0006457">
    <property type="term" value="P:protein folding"/>
    <property type="evidence" value="ECO:0007669"/>
    <property type="project" value="UniProtKB-UniRule"/>
</dbReference>
<dbReference type="STRING" id="824.CGRAC_0081"/>
<dbReference type="GO" id="GO:0005737">
    <property type="term" value="C:cytoplasm"/>
    <property type="evidence" value="ECO:0007669"/>
    <property type="project" value="UniProtKB-SubCell"/>
</dbReference>
<organism evidence="16 17">
    <name type="scientific">Campylobacter gracilis RM3268</name>
    <dbReference type="NCBI Taxonomy" id="553220"/>
    <lineage>
        <taxon>Bacteria</taxon>
        <taxon>Pseudomonadati</taxon>
        <taxon>Campylobacterota</taxon>
        <taxon>Epsilonproteobacteria</taxon>
        <taxon>Campylobacterales</taxon>
        <taxon>Campylobacteraceae</taxon>
        <taxon>Campylobacter</taxon>
    </lineage>
</organism>
<name>C8PIC5_9BACT</name>
<dbReference type="EC" id="5.2.1.8" evidence="3 12"/>
<evidence type="ECO:0000313" key="17">
    <source>
        <dbReference type="Proteomes" id="UP000005709"/>
    </source>
</evidence>
<comment type="subcellular location">
    <subcellularLocation>
        <location evidence="12">Cytoplasm</location>
    </subcellularLocation>
    <text evidence="12">About half TF is bound to the ribosome near the polypeptide exit tunnel while the other half is free in the cytoplasm.</text>
</comment>
<feature type="domain" description="PPIase FKBP-type" evidence="15">
    <location>
        <begin position="164"/>
        <end position="246"/>
    </location>
</feature>
<evidence type="ECO:0000256" key="1">
    <source>
        <dbReference type="ARBA" id="ARBA00000971"/>
    </source>
</evidence>